<dbReference type="InterPro" id="IPR013785">
    <property type="entry name" value="Aldolase_TIM"/>
</dbReference>
<evidence type="ECO:0000313" key="6">
    <source>
        <dbReference type="Proteomes" id="UP001163821"/>
    </source>
</evidence>
<dbReference type="InterPro" id="IPR002034">
    <property type="entry name" value="AIPM/Hcit_synth_CS"/>
</dbReference>
<dbReference type="InterPro" id="IPR013477">
    <property type="entry name" value="NifV/FrbC"/>
</dbReference>
<evidence type="ECO:0000256" key="3">
    <source>
        <dbReference type="RuleBase" id="RU003523"/>
    </source>
</evidence>
<dbReference type="GO" id="GO:0046912">
    <property type="term" value="F:acyltransferase activity, acyl groups converted into alkyl on transfer"/>
    <property type="evidence" value="ECO:0007669"/>
    <property type="project" value="InterPro"/>
</dbReference>
<gene>
    <name evidence="5" type="ORF">N2K84_03150</name>
</gene>
<keyword evidence="2 3" id="KW-0808">Transferase</keyword>
<evidence type="ECO:0000256" key="2">
    <source>
        <dbReference type="ARBA" id="ARBA00022679"/>
    </source>
</evidence>
<dbReference type="InterPro" id="IPR054691">
    <property type="entry name" value="LeuA/HCS_post-cat"/>
</dbReference>
<comment type="caution">
    <text evidence="5">The sequence shown here is derived from an EMBL/GenBank/DDBJ whole genome shotgun (WGS) entry which is preliminary data.</text>
</comment>
<evidence type="ECO:0000259" key="4">
    <source>
        <dbReference type="PROSITE" id="PS50991"/>
    </source>
</evidence>
<dbReference type="RefSeq" id="WP_282590321.1">
    <property type="nucleotide sequence ID" value="NZ_JAPAAF010000002.1"/>
</dbReference>
<dbReference type="InterPro" id="IPR000891">
    <property type="entry name" value="PYR_CT"/>
</dbReference>
<reference evidence="5" key="1">
    <citation type="submission" date="2022-10" db="EMBL/GenBank/DDBJ databases">
        <title>Gaoshiqiia sediminis gen. nov., sp. nov., isolated from coastal sediment.</title>
        <authorList>
            <person name="Yu W.X."/>
            <person name="Mu D.S."/>
            <person name="Du J.Z."/>
            <person name="Liang Y.Q."/>
        </authorList>
    </citation>
    <scope>NUCLEOTIDE SEQUENCE</scope>
    <source>
        <strain evidence="5">A06</strain>
    </source>
</reference>
<comment type="similarity">
    <text evidence="1 3">Belongs to the alpha-IPM synthase/homocitrate synthase family.</text>
</comment>
<dbReference type="PROSITE" id="PS50991">
    <property type="entry name" value="PYR_CT"/>
    <property type="match status" value="1"/>
</dbReference>
<dbReference type="PROSITE" id="PS00816">
    <property type="entry name" value="AIPM_HOMOCIT_SYNTH_2"/>
    <property type="match status" value="1"/>
</dbReference>
<dbReference type="Gene3D" id="1.10.238.260">
    <property type="match status" value="1"/>
</dbReference>
<dbReference type="Gene3D" id="3.20.20.70">
    <property type="entry name" value="Aldolase class I"/>
    <property type="match status" value="1"/>
</dbReference>
<dbReference type="Pfam" id="PF22617">
    <property type="entry name" value="HCS_D2"/>
    <property type="match status" value="1"/>
</dbReference>
<dbReference type="PANTHER" id="PTHR42880">
    <property type="entry name" value="HOMOCITRATE SYNTHASE"/>
    <property type="match status" value="1"/>
</dbReference>
<dbReference type="PANTHER" id="PTHR42880:SF1">
    <property type="entry name" value="ISOPROPYLMALATE_HOMOCITRATE_CITRAMALATE SYNTHASE FAMILY PROTEIN"/>
    <property type="match status" value="1"/>
</dbReference>
<dbReference type="Proteomes" id="UP001163821">
    <property type="component" value="Unassembled WGS sequence"/>
</dbReference>
<dbReference type="PROSITE" id="PS00815">
    <property type="entry name" value="AIPM_HOMOCIT_SYNTH_1"/>
    <property type="match status" value="1"/>
</dbReference>
<accession>A0AA42C8W4</accession>
<evidence type="ECO:0000256" key="1">
    <source>
        <dbReference type="ARBA" id="ARBA00006154"/>
    </source>
</evidence>
<dbReference type="SUPFAM" id="SSF51569">
    <property type="entry name" value="Aldolase"/>
    <property type="match status" value="1"/>
</dbReference>
<keyword evidence="6" id="KW-1185">Reference proteome</keyword>
<organism evidence="5 6">
    <name type="scientific">Gaoshiqia sediminis</name>
    <dbReference type="NCBI Taxonomy" id="2986998"/>
    <lineage>
        <taxon>Bacteria</taxon>
        <taxon>Pseudomonadati</taxon>
        <taxon>Bacteroidota</taxon>
        <taxon>Bacteroidia</taxon>
        <taxon>Marinilabiliales</taxon>
        <taxon>Prolixibacteraceae</taxon>
        <taxon>Gaoshiqia</taxon>
    </lineage>
</organism>
<evidence type="ECO:0000313" key="5">
    <source>
        <dbReference type="EMBL" id="MCW0481712.1"/>
    </source>
</evidence>
<dbReference type="GO" id="GO:0019752">
    <property type="term" value="P:carboxylic acid metabolic process"/>
    <property type="evidence" value="ECO:0007669"/>
    <property type="project" value="InterPro"/>
</dbReference>
<dbReference type="EMBL" id="JAPAAF010000002">
    <property type="protein sequence ID" value="MCW0481712.1"/>
    <property type="molecule type" value="Genomic_DNA"/>
</dbReference>
<proteinExistence type="inferred from homology"/>
<feature type="domain" description="Pyruvate carboxyltransferase" evidence="4">
    <location>
        <begin position="6"/>
        <end position="257"/>
    </location>
</feature>
<protein>
    <recommendedName>
        <fullName evidence="4">Pyruvate carboxyltransferase domain-containing protein</fullName>
    </recommendedName>
</protein>
<sequence>MIEKPLHIIDTTLRDGEQAPGVVFSFDEKMKIAALLDAAGVKELEVGTPIMGECEQLVIREIIRAGFQFKSTCWGRSTEEDMLAAEKTGVSRMNISFPVSDIQQKAIGKSRSWVLDRVKPMMAFAHQRFDFVAVGAQDASRADRDFLKEFISACLAEGADRIRIADTVGTLNPLSTMEFFSWLTGLFPGVEFEFHGHNDLGMATANTVSAALAGCQSASLTVNGLGERAGNACLEEVAAAMKVSAAIDCGIRLNMLQKLCRAVEVASQRKIHDSKPIVGGMICRHESGIHCRSLVNDPMSYQVFNPVDFGRETELVFGTHSGSGALKHFLKSRGIVVSKEQLTEVVNRMRDAAKRAKRAFDYEDILSLFHSPSIPEQQ</sequence>
<dbReference type="Pfam" id="PF00682">
    <property type="entry name" value="HMGL-like"/>
    <property type="match status" value="1"/>
</dbReference>
<dbReference type="CDD" id="cd07939">
    <property type="entry name" value="DRE_TIM_NifV"/>
    <property type="match status" value="1"/>
</dbReference>
<dbReference type="AlphaFoldDB" id="A0AA42C8W4"/>
<name>A0AA42C8W4_9BACT</name>